<evidence type="ECO:0000313" key="1">
    <source>
        <dbReference type="EMBL" id="GAJ08086.1"/>
    </source>
</evidence>
<dbReference type="EMBL" id="BARW01029310">
    <property type="protein sequence ID" value="GAJ08086.1"/>
    <property type="molecule type" value="Genomic_DNA"/>
</dbReference>
<gene>
    <name evidence="1" type="ORF">S12H4_47132</name>
</gene>
<protein>
    <recommendedName>
        <fullName evidence="2">Amine oxidase domain-containing protein</fullName>
    </recommendedName>
</protein>
<dbReference type="AlphaFoldDB" id="X1V6U0"/>
<feature type="non-terminal residue" evidence="1">
    <location>
        <position position="1"/>
    </location>
</feature>
<reference evidence="1" key="1">
    <citation type="journal article" date="2014" name="Front. Microbiol.">
        <title>High frequency of phylogenetically diverse reductive dehalogenase-homologous genes in deep subseafloor sedimentary metagenomes.</title>
        <authorList>
            <person name="Kawai M."/>
            <person name="Futagami T."/>
            <person name="Toyoda A."/>
            <person name="Takaki Y."/>
            <person name="Nishi S."/>
            <person name="Hori S."/>
            <person name="Arai W."/>
            <person name="Tsubouchi T."/>
            <person name="Morono Y."/>
            <person name="Uchiyama I."/>
            <person name="Ito T."/>
            <person name="Fujiyama A."/>
            <person name="Inagaki F."/>
            <person name="Takami H."/>
        </authorList>
    </citation>
    <scope>NUCLEOTIDE SEQUENCE</scope>
    <source>
        <strain evidence="1">Expedition CK06-06</strain>
    </source>
</reference>
<organism evidence="1">
    <name type="scientific">marine sediment metagenome</name>
    <dbReference type="NCBI Taxonomy" id="412755"/>
    <lineage>
        <taxon>unclassified sequences</taxon>
        <taxon>metagenomes</taxon>
        <taxon>ecological metagenomes</taxon>
    </lineage>
</organism>
<name>X1V6U0_9ZZZZ</name>
<accession>X1V6U0</accession>
<comment type="caution">
    <text evidence="1">The sequence shown here is derived from an EMBL/GenBank/DDBJ whole genome shotgun (WGS) entry which is preliminary data.</text>
</comment>
<evidence type="ECO:0008006" key="2">
    <source>
        <dbReference type="Google" id="ProtNLM"/>
    </source>
</evidence>
<sequence>EYVIVIGDENRPVMDNNLVFLEVSSPGDTGCAPDGKRAISASVFLKESPLRLSNDDLKGISTEMLENLEGFLPFLKENLDFINIEQSIEISRKYQEVINQKFKINGSPLLGISLLPNKTPLKNVFITGGMLLAGLGFEGEIISGMNAAYQVIGGTIRGTIK</sequence>
<proteinExistence type="predicted"/>